<accession>A0A6S7HGQ0</accession>
<proteinExistence type="predicted"/>
<name>A0A6S7HGQ0_PARCT</name>
<evidence type="ECO:0000313" key="1">
    <source>
        <dbReference type="EMBL" id="CAB4003449.1"/>
    </source>
</evidence>
<reference evidence="1" key="1">
    <citation type="submission" date="2020-04" db="EMBL/GenBank/DDBJ databases">
        <authorList>
            <person name="Alioto T."/>
            <person name="Alioto T."/>
            <person name="Gomez Garrido J."/>
        </authorList>
    </citation>
    <scope>NUCLEOTIDE SEQUENCE</scope>
    <source>
        <strain evidence="1">A484AB</strain>
    </source>
</reference>
<organism evidence="1 2">
    <name type="scientific">Paramuricea clavata</name>
    <name type="common">Red gorgonian</name>
    <name type="synonym">Violescent sea-whip</name>
    <dbReference type="NCBI Taxonomy" id="317549"/>
    <lineage>
        <taxon>Eukaryota</taxon>
        <taxon>Metazoa</taxon>
        <taxon>Cnidaria</taxon>
        <taxon>Anthozoa</taxon>
        <taxon>Octocorallia</taxon>
        <taxon>Malacalcyonacea</taxon>
        <taxon>Plexauridae</taxon>
        <taxon>Paramuricea</taxon>
    </lineage>
</organism>
<dbReference type="Proteomes" id="UP001152795">
    <property type="component" value="Unassembled WGS sequence"/>
</dbReference>
<evidence type="ECO:0000313" key="2">
    <source>
        <dbReference type="Proteomes" id="UP001152795"/>
    </source>
</evidence>
<sequence>MLIPGTPVEEGGNLEHLKLRNSWAKIKVDLLVLNQDQGRSLGIKPLQVSNISGQVKNSEFIFNVILVLFSEVGTNDLTLGKPETVGSRIDDLVRMLLGVPSIRVVDVCLVTNRASSPKFNEKVAILNQ</sequence>
<dbReference type="AlphaFoldDB" id="A0A6S7HGQ0"/>
<dbReference type="EMBL" id="CACRXK020004633">
    <property type="protein sequence ID" value="CAB4003449.1"/>
    <property type="molecule type" value="Genomic_DNA"/>
</dbReference>
<protein>
    <submittedName>
        <fullName evidence="1">Uncharacterized protein</fullName>
    </submittedName>
</protein>
<gene>
    <name evidence="1" type="ORF">PACLA_8A048849</name>
</gene>
<keyword evidence="2" id="KW-1185">Reference proteome</keyword>
<comment type="caution">
    <text evidence="1">The sequence shown here is derived from an EMBL/GenBank/DDBJ whole genome shotgun (WGS) entry which is preliminary data.</text>
</comment>